<comment type="subcellular location">
    <subcellularLocation>
        <location evidence="1">Membrane</location>
        <topology evidence="1">Multi-pass membrane protein</topology>
    </subcellularLocation>
</comment>
<evidence type="ECO:0000256" key="1">
    <source>
        <dbReference type="ARBA" id="ARBA00004141"/>
    </source>
</evidence>
<feature type="transmembrane region" description="Helical" evidence="7">
    <location>
        <begin position="140"/>
        <end position="159"/>
    </location>
</feature>
<dbReference type="PROSITE" id="PS50850">
    <property type="entry name" value="MFS"/>
    <property type="match status" value="1"/>
</dbReference>
<proteinExistence type="inferred from homology"/>
<dbReference type="FunFam" id="1.20.1250.20:FF:000011">
    <property type="entry name" value="MFS multidrug transporter, putative"/>
    <property type="match status" value="1"/>
</dbReference>
<keyword evidence="4 7" id="KW-1133">Transmembrane helix</keyword>
<dbReference type="EMBL" id="ML742134">
    <property type="protein sequence ID" value="KAE8149116.1"/>
    <property type="molecule type" value="Genomic_DNA"/>
</dbReference>
<evidence type="ECO:0000256" key="4">
    <source>
        <dbReference type="ARBA" id="ARBA00022989"/>
    </source>
</evidence>
<evidence type="ECO:0000256" key="6">
    <source>
        <dbReference type="SAM" id="MobiDB-lite"/>
    </source>
</evidence>
<keyword evidence="10" id="KW-1185">Reference proteome</keyword>
<feature type="domain" description="Major facilitator superfamily (MFS) profile" evidence="8">
    <location>
        <begin position="73"/>
        <end position="500"/>
    </location>
</feature>
<feature type="transmembrane region" description="Helical" evidence="7">
    <location>
        <begin position="228"/>
        <end position="248"/>
    </location>
</feature>
<gene>
    <name evidence="9" type="ORF">BDV25DRAFT_156934</name>
</gene>
<evidence type="ECO:0000256" key="2">
    <source>
        <dbReference type="ARBA" id="ARBA00008335"/>
    </source>
</evidence>
<dbReference type="GO" id="GO:0016020">
    <property type="term" value="C:membrane"/>
    <property type="evidence" value="ECO:0007669"/>
    <property type="project" value="UniProtKB-SubCell"/>
</dbReference>
<feature type="transmembrane region" description="Helical" evidence="7">
    <location>
        <begin position="199"/>
        <end position="216"/>
    </location>
</feature>
<feature type="transmembrane region" description="Helical" evidence="7">
    <location>
        <begin position="341"/>
        <end position="360"/>
    </location>
</feature>
<dbReference type="AlphaFoldDB" id="A0A5N6TRY4"/>
<name>A0A5N6TRY4_ASPAV</name>
<feature type="transmembrane region" description="Helical" evidence="7">
    <location>
        <begin position="296"/>
        <end position="321"/>
    </location>
</feature>
<feature type="transmembrane region" description="Helical" evidence="7">
    <location>
        <begin position="165"/>
        <end position="187"/>
    </location>
</feature>
<dbReference type="PANTHER" id="PTHR23502:SF68">
    <property type="entry name" value="MULTIDRUG TRANSPORTER, PUTATIVE (AFU_ORTHOLOGUE AFUA_3G01120)-RELATED"/>
    <property type="match status" value="1"/>
</dbReference>
<comment type="similarity">
    <text evidence="2">Belongs to the major facilitator superfamily.</text>
</comment>
<feature type="transmembrane region" description="Helical" evidence="7">
    <location>
        <begin position="381"/>
        <end position="400"/>
    </location>
</feature>
<dbReference type="InterPro" id="IPR011701">
    <property type="entry name" value="MFS"/>
</dbReference>
<dbReference type="PANTHER" id="PTHR23502">
    <property type="entry name" value="MAJOR FACILITATOR SUPERFAMILY"/>
    <property type="match status" value="1"/>
</dbReference>
<dbReference type="OrthoDB" id="5296287at2759"/>
<evidence type="ECO:0000256" key="5">
    <source>
        <dbReference type="ARBA" id="ARBA00023136"/>
    </source>
</evidence>
<organism evidence="9 10">
    <name type="scientific">Aspergillus avenaceus</name>
    <dbReference type="NCBI Taxonomy" id="36643"/>
    <lineage>
        <taxon>Eukaryota</taxon>
        <taxon>Fungi</taxon>
        <taxon>Dikarya</taxon>
        <taxon>Ascomycota</taxon>
        <taxon>Pezizomycotina</taxon>
        <taxon>Eurotiomycetes</taxon>
        <taxon>Eurotiomycetidae</taxon>
        <taxon>Eurotiales</taxon>
        <taxon>Aspergillaceae</taxon>
        <taxon>Aspergillus</taxon>
        <taxon>Aspergillus subgen. Circumdati</taxon>
    </lineage>
</organism>
<sequence length="511" mass="55919">MHPSNGLDSKPSPESSVESFSTTEKDATCVNVVSYDVESGEQSQDEGDNIVHWDGPSDPANPMNWSEARKWITIGLISLSSFNVSMVSTIFAPGVPEVLKEFHTNDSSLASLMVSIYVMGSAVGPLILTPITEISGRLPMTHAANVLFMAAAIVCAASINMPMLIVARLIMGVASSVPVTVGGGFVADMMPMERRGTAMTIWTVGPLMGMVTGPIFGGYMVETIGWRWTVWLEAILGGVIVIASVILLRETYAPKILKQKARKFEKATGQRYCTKFDSDRSAGQLLLTSLARPIKFLFLSPIVMIVSLYSSVTYSYMYILFTTFTDVFENVYGFSPGQAGLGYMGLGLGFCFGQITVGYYSDRHLKKQEKIHGKMKPEDRLPPLVVGCFLVPIGLFWYGWAAEYRVHWVVPIMGTFFVGAGIYYVHLVTQVYLVDAYTRYAASAVSAELALRCIFGATIPLAGTPLYDSLGLGWGNSLLGFIALAFAPTTYYLLKYGERIRTNPKFMPKMA</sequence>
<protein>
    <submittedName>
        <fullName evidence="9">Major facilitator superfamily domain-containing protein</fullName>
    </submittedName>
</protein>
<dbReference type="Proteomes" id="UP000325780">
    <property type="component" value="Unassembled WGS sequence"/>
</dbReference>
<dbReference type="Pfam" id="PF07690">
    <property type="entry name" value="MFS_1"/>
    <property type="match status" value="1"/>
</dbReference>
<feature type="compositionally biased region" description="Polar residues" evidence="6">
    <location>
        <begin position="12"/>
        <end position="22"/>
    </location>
</feature>
<feature type="transmembrane region" description="Helical" evidence="7">
    <location>
        <begin position="406"/>
        <end position="428"/>
    </location>
</feature>
<accession>A0A5N6TRY4</accession>
<keyword evidence="3 7" id="KW-0812">Transmembrane</keyword>
<evidence type="ECO:0000259" key="8">
    <source>
        <dbReference type="PROSITE" id="PS50850"/>
    </source>
</evidence>
<feature type="transmembrane region" description="Helical" evidence="7">
    <location>
        <begin position="440"/>
        <end position="462"/>
    </location>
</feature>
<keyword evidence="5 7" id="KW-0472">Membrane</keyword>
<dbReference type="CDD" id="cd17323">
    <property type="entry name" value="MFS_Tpo1_MDR_like"/>
    <property type="match status" value="1"/>
</dbReference>
<dbReference type="SUPFAM" id="SSF103473">
    <property type="entry name" value="MFS general substrate transporter"/>
    <property type="match status" value="1"/>
</dbReference>
<evidence type="ECO:0000313" key="10">
    <source>
        <dbReference type="Proteomes" id="UP000325780"/>
    </source>
</evidence>
<feature type="transmembrane region" description="Helical" evidence="7">
    <location>
        <begin position="474"/>
        <end position="494"/>
    </location>
</feature>
<dbReference type="Gene3D" id="1.20.1250.20">
    <property type="entry name" value="MFS general substrate transporter like domains"/>
    <property type="match status" value="1"/>
</dbReference>
<evidence type="ECO:0000313" key="9">
    <source>
        <dbReference type="EMBL" id="KAE8149116.1"/>
    </source>
</evidence>
<dbReference type="InterPro" id="IPR020846">
    <property type="entry name" value="MFS_dom"/>
</dbReference>
<evidence type="ECO:0000256" key="3">
    <source>
        <dbReference type="ARBA" id="ARBA00022692"/>
    </source>
</evidence>
<dbReference type="InterPro" id="IPR036259">
    <property type="entry name" value="MFS_trans_sf"/>
</dbReference>
<reference evidence="9 10" key="1">
    <citation type="submission" date="2019-04" db="EMBL/GenBank/DDBJ databases">
        <title>Friends and foes A comparative genomics study of 23 Aspergillus species from section Flavi.</title>
        <authorList>
            <consortium name="DOE Joint Genome Institute"/>
            <person name="Kjaerbolling I."/>
            <person name="Vesth T."/>
            <person name="Frisvad J.C."/>
            <person name="Nybo J.L."/>
            <person name="Theobald S."/>
            <person name="Kildgaard S."/>
            <person name="Isbrandt T."/>
            <person name="Kuo A."/>
            <person name="Sato A."/>
            <person name="Lyhne E.K."/>
            <person name="Kogle M.E."/>
            <person name="Wiebenga A."/>
            <person name="Kun R.S."/>
            <person name="Lubbers R.J."/>
            <person name="Makela M.R."/>
            <person name="Barry K."/>
            <person name="Chovatia M."/>
            <person name="Clum A."/>
            <person name="Daum C."/>
            <person name="Haridas S."/>
            <person name="He G."/>
            <person name="LaButti K."/>
            <person name="Lipzen A."/>
            <person name="Mondo S."/>
            <person name="Riley R."/>
            <person name="Salamov A."/>
            <person name="Simmons B.A."/>
            <person name="Magnuson J.K."/>
            <person name="Henrissat B."/>
            <person name="Mortensen U.H."/>
            <person name="Larsen T.O."/>
            <person name="Devries R.P."/>
            <person name="Grigoriev I.V."/>
            <person name="Machida M."/>
            <person name="Baker S.E."/>
            <person name="Andersen M.R."/>
        </authorList>
    </citation>
    <scope>NUCLEOTIDE SEQUENCE [LARGE SCALE GENOMIC DNA]</scope>
    <source>
        <strain evidence="9 10">IBT 18842</strain>
    </source>
</reference>
<feature type="transmembrane region" description="Helical" evidence="7">
    <location>
        <begin position="71"/>
        <end position="95"/>
    </location>
</feature>
<dbReference type="GO" id="GO:0022857">
    <property type="term" value="F:transmembrane transporter activity"/>
    <property type="evidence" value="ECO:0007669"/>
    <property type="project" value="InterPro"/>
</dbReference>
<feature type="region of interest" description="Disordered" evidence="6">
    <location>
        <begin position="1"/>
        <end position="59"/>
    </location>
</feature>
<feature type="transmembrane region" description="Helical" evidence="7">
    <location>
        <begin position="107"/>
        <end position="128"/>
    </location>
</feature>
<evidence type="ECO:0000256" key="7">
    <source>
        <dbReference type="SAM" id="Phobius"/>
    </source>
</evidence>